<feature type="domain" description="Major facilitator superfamily (MFS) profile" evidence="7">
    <location>
        <begin position="69"/>
        <end position="605"/>
    </location>
</feature>
<organism evidence="8 9">
    <name type="scientific">Achaetomium macrosporum</name>
    <dbReference type="NCBI Taxonomy" id="79813"/>
    <lineage>
        <taxon>Eukaryota</taxon>
        <taxon>Fungi</taxon>
        <taxon>Dikarya</taxon>
        <taxon>Ascomycota</taxon>
        <taxon>Pezizomycotina</taxon>
        <taxon>Sordariomycetes</taxon>
        <taxon>Sordariomycetidae</taxon>
        <taxon>Sordariales</taxon>
        <taxon>Chaetomiaceae</taxon>
        <taxon>Achaetomium</taxon>
    </lineage>
</organism>
<sequence length="605" mass="66260">MPGWRHAFSLSRQAVTDATPPGTIALVEHGVAAAEGSHGRFEDRVNLYPIPTNEPADPLNWLRWRKVACMASLALYAFVANYISASMAPALPLWNREFRRDHRPVKDLMQLVAFNVMVLGLGNIIWVPLSNIVGRRLVLVSSTFILLVATGCGIGLSGFTTTLIIRIFQGFGSSASETVVPAVVGDLFFVHERGGWMAFYTASLASGSVVGGIAGGYVVSDLGWFAQFLVATYLAGAAFACAVFLVPETMFNRARPPLPIERNLPRVSRIFGNANVPEPEVASIASVAPRLSLGSLPSMSLTIPSRLYWAPSIASSTHWMTWYDPTDSDENLPQATTSNARTEPEAPQHPEHPEHPEHPPYTFADSMRFGLYKGKVWYQFRKPWSTLRLPVVWVIMLQYGGLVGGVAVISTVGPQILSLPPYRWGQNAGLLFVGALVGIICGGFCTGLLADRRLKQRARNQDHGYAEPESRLMLMVPSLLIGTCGLTVFGACAQYSGRYQWIGLQFAYGMVAFALTQVPSIWFGYLIDAFDNLASDCFVMICILRGLIPFAWTFFVAQWVERDGFLIPFGGFTAILGGFSLLTIPILLVGKRLRIATARYVVGNQ</sequence>
<feature type="transmembrane region" description="Helical" evidence="6">
    <location>
        <begin position="472"/>
        <end position="496"/>
    </location>
</feature>
<name>A0AAN7CE87_9PEZI</name>
<protein>
    <submittedName>
        <fullName evidence="8">Major facilitator superfamily domain-containing protein</fullName>
    </submittedName>
</protein>
<keyword evidence="9" id="KW-1185">Reference proteome</keyword>
<feature type="transmembrane region" description="Helical" evidence="6">
    <location>
        <begin position="108"/>
        <end position="126"/>
    </location>
</feature>
<reference evidence="8" key="1">
    <citation type="journal article" date="2023" name="Mol. Phylogenet. Evol.">
        <title>Genome-scale phylogeny and comparative genomics of the fungal order Sordariales.</title>
        <authorList>
            <person name="Hensen N."/>
            <person name="Bonometti L."/>
            <person name="Westerberg I."/>
            <person name="Brannstrom I.O."/>
            <person name="Guillou S."/>
            <person name="Cros-Aarteil S."/>
            <person name="Calhoun S."/>
            <person name="Haridas S."/>
            <person name="Kuo A."/>
            <person name="Mondo S."/>
            <person name="Pangilinan J."/>
            <person name="Riley R."/>
            <person name="LaButti K."/>
            <person name="Andreopoulos B."/>
            <person name="Lipzen A."/>
            <person name="Chen C."/>
            <person name="Yan M."/>
            <person name="Daum C."/>
            <person name="Ng V."/>
            <person name="Clum A."/>
            <person name="Steindorff A."/>
            <person name="Ohm R.A."/>
            <person name="Martin F."/>
            <person name="Silar P."/>
            <person name="Natvig D.O."/>
            <person name="Lalanne C."/>
            <person name="Gautier V."/>
            <person name="Ament-Velasquez S.L."/>
            <person name="Kruys A."/>
            <person name="Hutchinson M.I."/>
            <person name="Powell A.J."/>
            <person name="Barry K."/>
            <person name="Miller A.N."/>
            <person name="Grigoriev I.V."/>
            <person name="Debuchy R."/>
            <person name="Gladieux P."/>
            <person name="Hiltunen Thoren M."/>
            <person name="Johannesson H."/>
        </authorList>
    </citation>
    <scope>NUCLEOTIDE SEQUENCE</scope>
    <source>
        <strain evidence="8">CBS 532.94</strain>
    </source>
</reference>
<evidence type="ECO:0000313" key="8">
    <source>
        <dbReference type="EMBL" id="KAK4239378.1"/>
    </source>
</evidence>
<dbReference type="Gene3D" id="1.20.1720.10">
    <property type="entry name" value="Multidrug resistance protein D"/>
    <property type="match status" value="1"/>
</dbReference>
<evidence type="ECO:0000256" key="3">
    <source>
        <dbReference type="ARBA" id="ARBA00022989"/>
    </source>
</evidence>
<evidence type="ECO:0000256" key="2">
    <source>
        <dbReference type="ARBA" id="ARBA00022692"/>
    </source>
</evidence>
<proteinExistence type="predicted"/>
<feature type="compositionally biased region" description="Basic and acidic residues" evidence="5">
    <location>
        <begin position="342"/>
        <end position="358"/>
    </location>
</feature>
<feature type="transmembrane region" description="Helical" evidence="6">
    <location>
        <begin position="537"/>
        <end position="560"/>
    </location>
</feature>
<evidence type="ECO:0000256" key="5">
    <source>
        <dbReference type="SAM" id="MobiDB-lite"/>
    </source>
</evidence>
<feature type="compositionally biased region" description="Polar residues" evidence="5">
    <location>
        <begin position="331"/>
        <end position="341"/>
    </location>
</feature>
<keyword evidence="2 6" id="KW-0812">Transmembrane</keyword>
<evidence type="ECO:0000256" key="4">
    <source>
        <dbReference type="ARBA" id="ARBA00023136"/>
    </source>
</evidence>
<dbReference type="InterPro" id="IPR036259">
    <property type="entry name" value="MFS_trans_sf"/>
</dbReference>
<dbReference type="InterPro" id="IPR020846">
    <property type="entry name" value="MFS_dom"/>
</dbReference>
<keyword evidence="3 6" id="KW-1133">Transmembrane helix</keyword>
<feature type="transmembrane region" description="Helical" evidence="6">
    <location>
        <begin position="391"/>
        <end position="410"/>
    </location>
</feature>
<dbReference type="GO" id="GO:0005886">
    <property type="term" value="C:plasma membrane"/>
    <property type="evidence" value="ECO:0007669"/>
    <property type="project" value="TreeGrafter"/>
</dbReference>
<feature type="transmembrane region" description="Helical" evidence="6">
    <location>
        <begin position="502"/>
        <end position="525"/>
    </location>
</feature>
<dbReference type="Proteomes" id="UP001303760">
    <property type="component" value="Unassembled WGS sequence"/>
</dbReference>
<comment type="subcellular location">
    <subcellularLocation>
        <location evidence="1">Membrane</location>
        <topology evidence="1">Multi-pass membrane protein</topology>
    </subcellularLocation>
</comment>
<dbReference type="PANTHER" id="PTHR23502">
    <property type="entry name" value="MAJOR FACILITATOR SUPERFAMILY"/>
    <property type="match status" value="1"/>
</dbReference>
<dbReference type="AlphaFoldDB" id="A0AAN7CE87"/>
<dbReference type="EMBL" id="MU860065">
    <property type="protein sequence ID" value="KAK4239378.1"/>
    <property type="molecule type" value="Genomic_DNA"/>
</dbReference>
<gene>
    <name evidence="8" type="ORF">C8A03DRAFT_14213</name>
</gene>
<feature type="transmembrane region" description="Helical" evidence="6">
    <location>
        <begin position="171"/>
        <end position="190"/>
    </location>
</feature>
<dbReference type="PANTHER" id="PTHR23502:SF181">
    <property type="entry name" value="MAJOR FACILITATOR SUPERFAMILY (MFS) PROFILE DOMAIN-CONTAINING PROTEIN"/>
    <property type="match status" value="1"/>
</dbReference>
<evidence type="ECO:0000259" key="7">
    <source>
        <dbReference type="PROSITE" id="PS50850"/>
    </source>
</evidence>
<feature type="transmembrane region" description="Helical" evidence="6">
    <location>
        <begin position="138"/>
        <end position="165"/>
    </location>
</feature>
<feature type="transmembrane region" description="Helical" evidence="6">
    <location>
        <begin position="566"/>
        <end position="589"/>
    </location>
</feature>
<keyword evidence="4 6" id="KW-0472">Membrane</keyword>
<feature type="transmembrane region" description="Helical" evidence="6">
    <location>
        <begin position="430"/>
        <end position="451"/>
    </location>
</feature>
<evidence type="ECO:0000256" key="6">
    <source>
        <dbReference type="SAM" id="Phobius"/>
    </source>
</evidence>
<dbReference type="InterPro" id="IPR011701">
    <property type="entry name" value="MFS"/>
</dbReference>
<dbReference type="Gene3D" id="1.20.1250.20">
    <property type="entry name" value="MFS general substrate transporter like domains"/>
    <property type="match status" value="1"/>
</dbReference>
<evidence type="ECO:0000313" key="9">
    <source>
        <dbReference type="Proteomes" id="UP001303760"/>
    </source>
</evidence>
<comment type="caution">
    <text evidence="8">The sequence shown here is derived from an EMBL/GenBank/DDBJ whole genome shotgun (WGS) entry which is preliminary data.</text>
</comment>
<feature type="transmembrane region" description="Helical" evidence="6">
    <location>
        <begin position="67"/>
        <end position="88"/>
    </location>
</feature>
<feature type="transmembrane region" description="Helical" evidence="6">
    <location>
        <begin position="197"/>
        <end position="218"/>
    </location>
</feature>
<reference evidence="8" key="2">
    <citation type="submission" date="2023-05" db="EMBL/GenBank/DDBJ databases">
        <authorList>
            <consortium name="Lawrence Berkeley National Laboratory"/>
            <person name="Steindorff A."/>
            <person name="Hensen N."/>
            <person name="Bonometti L."/>
            <person name="Westerberg I."/>
            <person name="Brannstrom I.O."/>
            <person name="Guillou S."/>
            <person name="Cros-Aarteil S."/>
            <person name="Calhoun S."/>
            <person name="Haridas S."/>
            <person name="Kuo A."/>
            <person name="Mondo S."/>
            <person name="Pangilinan J."/>
            <person name="Riley R."/>
            <person name="Labutti K."/>
            <person name="Andreopoulos B."/>
            <person name="Lipzen A."/>
            <person name="Chen C."/>
            <person name="Yanf M."/>
            <person name="Daum C."/>
            <person name="Ng V."/>
            <person name="Clum A."/>
            <person name="Ohm R."/>
            <person name="Martin F."/>
            <person name="Silar P."/>
            <person name="Natvig D."/>
            <person name="Lalanne C."/>
            <person name="Gautier V."/>
            <person name="Ament-Velasquez S.L."/>
            <person name="Kruys A."/>
            <person name="Hutchinson M.I."/>
            <person name="Powell A.J."/>
            <person name="Barry K."/>
            <person name="Miller A.N."/>
            <person name="Grigoriev I.V."/>
            <person name="Debuchy R."/>
            <person name="Gladieux P."/>
            <person name="Thoren M.H."/>
            <person name="Johannesson H."/>
        </authorList>
    </citation>
    <scope>NUCLEOTIDE SEQUENCE</scope>
    <source>
        <strain evidence="8">CBS 532.94</strain>
    </source>
</reference>
<feature type="region of interest" description="Disordered" evidence="5">
    <location>
        <begin position="330"/>
        <end position="359"/>
    </location>
</feature>
<dbReference type="Pfam" id="PF07690">
    <property type="entry name" value="MFS_1"/>
    <property type="match status" value="1"/>
</dbReference>
<accession>A0AAN7CE87</accession>
<dbReference type="GO" id="GO:0022857">
    <property type="term" value="F:transmembrane transporter activity"/>
    <property type="evidence" value="ECO:0007669"/>
    <property type="project" value="InterPro"/>
</dbReference>
<evidence type="ECO:0000256" key="1">
    <source>
        <dbReference type="ARBA" id="ARBA00004141"/>
    </source>
</evidence>
<dbReference type="PROSITE" id="PS50850">
    <property type="entry name" value="MFS"/>
    <property type="match status" value="1"/>
</dbReference>
<feature type="transmembrane region" description="Helical" evidence="6">
    <location>
        <begin position="224"/>
        <end position="246"/>
    </location>
</feature>
<dbReference type="SUPFAM" id="SSF103473">
    <property type="entry name" value="MFS general substrate transporter"/>
    <property type="match status" value="1"/>
</dbReference>